<organism evidence="1 2">
    <name type="scientific">Phocoenobacter skyensis</name>
    <dbReference type="NCBI Taxonomy" id="97481"/>
    <lineage>
        <taxon>Bacteria</taxon>
        <taxon>Pseudomonadati</taxon>
        <taxon>Pseudomonadota</taxon>
        <taxon>Gammaproteobacteria</taxon>
        <taxon>Pasteurellales</taxon>
        <taxon>Pasteurellaceae</taxon>
        <taxon>Phocoenobacter</taxon>
    </lineage>
</organism>
<dbReference type="GeneID" id="83544519"/>
<evidence type="ECO:0000313" key="2">
    <source>
        <dbReference type="Proteomes" id="UP000198883"/>
    </source>
</evidence>
<name>A0A1H7XJN6_9PAST</name>
<dbReference type="Proteomes" id="UP000198883">
    <property type="component" value="Unassembled WGS sequence"/>
</dbReference>
<gene>
    <name evidence="1" type="ORF">SAMN05444853_1134</name>
</gene>
<protein>
    <submittedName>
        <fullName evidence="1">Uncharacterized protein</fullName>
    </submittedName>
</protein>
<accession>A0A1H7XJN6</accession>
<evidence type="ECO:0000313" key="1">
    <source>
        <dbReference type="EMBL" id="SEM33873.1"/>
    </source>
</evidence>
<dbReference type="AlphaFoldDB" id="A0A1H7XJN6"/>
<dbReference type="RefSeq" id="WP_090921870.1">
    <property type="nucleotide sequence ID" value="NZ_CP016180.1"/>
</dbReference>
<reference evidence="2" key="1">
    <citation type="submission" date="2016-10" db="EMBL/GenBank/DDBJ databases">
        <authorList>
            <person name="Varghese N."/>
            <person name="Submissions S."/>
        </authorList>
    </citation>
    <scope>NUCLEOTIDE SEQUENCE [LARGE SCALE GENOMIC DNA]</scope>
    <source>
        <strain evidence="2">DSM 24204</strain>
    </source>
</reference>
<dbReference type="EMBL" id="FOBN01000013">
    <property type="protein sequence ID" value="SEM33873.1"/>
    <property type="molecule type" value="Genomic_DNA"/>
</dbReference>
<sequence>MRTLTKTIRNKIRSTESATDLAVFKSVVNYTEKMNGKGWYLDQEFCGDAGLYRETILEMFKLSRKETEAKIAEAKKDRDIYNDFIKSICEKYGFKSDLHIEMSMLSNKEQFDYRRLYEIYQDSYKEAVFFKRFYNL</sequence>
<proteinExistence type="predicted"/>
<dbReference type="STRING" id="97481.SAMN05444853_1134"/>